<evidence type="ECO:0000313" key="2">
    <source>
        <dbReference type="Proteomes" id="UP000299102"/>
    </source>
</evidence>
<evidence type="ECO:0000313" key="1">
    <source>
        <dbReference type="EMBL" id="GBP29951.1"/>
    </source>
</evidence>
<accession>A0A4C1UU06</accession>
<name>A0A4C1UU06_EUMVA</name>
<protein>
    <submittedName>
        <fullName evidence="1">Uncharacterized protein</fullName>
    </submittedName>
</protein>
<reference evidence="1 2" key="1">
    <citation type="journal article" date="2019" name="Commun. Biol.">
        <title>The bagworm genome reveals a unique fibroin gene that provides high tensile strength.</title>
        <authorList>
            <person name="Kono N."/>
            <person name="Nakamura H."/>
            <person name="Ohtoshi R."/>
            <person name="Tomita M."/>
            <person name="Numata K."/>
            <person name="Arakawa K."/>
        </authorList>
    </citation>
    <scope>NUCLEOTIDE SEQUENCE [LARGE SCALE GENOMIC DNA]</scope>
</reference>
<proteinExistence type="predicted"/>
<organism evidence="1 2">
    <name type="scientific">Eumeta variegata</name>
    <name type="common">Bagworm moth</name>
    <name type="synonym">Eumeta japonica</name>
    <dbReference type="NCBI Taxonomy" id="151549"/>
    <lineage>
        <taxon>Eukaryota</taxon>
        <taxon>Metazoa</taxon>
        <taxon>Ecdysozoa</taxon>
        <taxon>Arthropoda</taxon>
        <taxon>Hexapoda</taxon>
        <taxon>Insecta</taxon>
        <taxon>Pterygota</taxon>
        <taxon>Neoptera</taxon>
        <taxon>Endopterygota</taxon>
        <taxon>Lepidoptera</taxon>
        <taxon>Glossata</taxon>
        <taxon>Ditrysia</taxon>
        <taxon>Tineoidea</taxon>
        <taxon>Psychidae</taxon>
        <taxon>Oiketicinae</taxon>
        <taxon>Eumeta</taxon>
    </lineage>
</organism>
<dbReference type="EMBL" id="BGZK01000226">
    <property type="protein sequence ID" value="GBP29951.1"/>
    <property type="molecule type" value="Genomic_DNA"/>
</dbReference>
<dbReference type="AlphaFoldDB" id="A0A4C1UU06"/>
<keyword evidence="2" id="KW-1185">Reference proteome</keyword>
<comment type="caution">
    <text evidence="1">The sequence shown here is derived from an EMBL/GenBank/DDBJ whole genome shotgun (WGS) entry which is preliminary data.</text>
</comment>
<sequence length="69" mass="8093">MLRYLWVITAVVCLRHPPDRRGGLKVPRSRTKRLWKATPKEFLVHCWSFSKEWMSDGRRSGPPELSLTA</sequence>
<dbReference type="Proteomes" id="UP000299102">
    <property type="component" value="Unassembled WGS sequence"/>
</dbReference>
<gene>
    <name evidence="1" type="ORF">EVAR_18431_1</name>
</gene>